<sequence>MAYPVVVIDNGTGYTKMGYAGNEEPTYIIPTAYADNEASRRRSHDVFSDLDFYVGDEALAHSSSCNLYHPIKHGIVEDWDKMERIWQHCVYKYLRVDPEEHGFILTEPPANPPENREHTAEVMFETFGVKQLHIAVQGALALRASWTSGKAQQLGLVGENTGVVVDSGDGVTHIVPIVDGFVMHNAIQHIPLAGRDITNFVLEWLRERGEPVPADDALYLAQHIKEKYCYIARNIAREFETYDSDLPNHITKHHAVNRKTGESYTVDVGYEKFLGPEMFFSPDIFSREWTLPLPDVIDKAIWSCPIDCRRPLYRNVVLSGGTTMFPKFDKRLQKDLRALVSRRAKKFTKALGDPSKQITYDVNVVAHERQRYAVWYGGSMLGMSPDFAAVAKTKQEYDEHGPYVCRRNNMFHSVFE</sequence>
<dbReference type="InterPro" id="IPR004000">
    <property type="entry name" value="Actin"/>
</dbReference>
<name>A0A1G4I7H5_TRYEQ</name>
<dbReference type="CDD" id="cd10221">
    <property type="entry name" value="ASKHA_NBD_Arp3-like"/>
    <property type="match status" value="1"/>
</dbReference>
<reference evidence="2" key="1">
    <citation type="submission" date="2016-09" db="EMBL/GenBank/DDBJ databases">
        <authorList>
            <person name="Hebert L."/>
            <person name="Moumen B."/>
        </authorList>
    </citation>
    <scope>NUCLEOTIDE SEQUENCE [LARGE SCALE GENOMIC DNA]</scope>
    <source>
        <strain evidence="2">OVI</strain>
    </source>
</reference>
<dbReference type="InterPro" id="IPR043129">
    <property type="entry name" value="ATPase_NBD"/>
</dbReference>
<dbReference type="AlphaFoldDB" id="A0A1G4I7H5"/>
<evidence type="ECO:0000256" key="1">
    <source>
        <dbReference type="RuleBase" id="RU000487"/>
    </source>
</evidence>
<comment type="similarity">
    <text evidence="1">Belongs to the actin family.</text>
</comment>
<dbReference type="RefSeq" id="XP_067079194.1">
    <property type="nucleotide sequence ID" value="XM_067223093.1"/>
</dbReference>
<comment type="caution">
    <text evidence="2">The sequence shown here is derived from an EMBL/GenBank/DDBJ whole genome shotgun (WGS) entry which is preliminary data.</text>
</comment>
<dbReference type="GeneID" id="92379939"/>
<accession>A0A1G4I7H5</accession>
<dbReference type="VEuPathDB" id="TriTrypDB:TEOVI_000600000"/>
<organism evidence="2 3">
    <name type="scientific">Trypanosoma equiperdum</name>
    <dbReference type="NCBI Taxonomy" id="5694"/>
    <lineage>
        <taxon>Eukaryota</taxon>
        <taxon>Discoba</taxon>
        <taxon>Euglenozoa</taxon>
        <taxon>Kinetoplastea</taxon>
        <taxon>Metakinetoplastina</taxon>
        <taxon>Trypanosomatida</taxon>
        <taxon>Trypanosomatidae</taxon>
        <taxon>Trypanosoma</taxon>
    </lineage>
</organism>
<dbReference type="PRINTS" id="PR00190">
    <property type="entry name" value="ACTIN"/>
</dbReference>
<proteinExistence type="inferred from homology"/>
<dbReference type="Gene3D" id="3.30.420.40">
    <property type="match status" value="2"/>
</dbReference>
<dbReference type="FunFam" id="3.30.420.40:FF:000029">
    <property type="entry name" value="Actin-related protein 3"/>
    <property type="match status" value="1"/>
</dbReference>
<dbReference type="SUPFAM" id="SSF53067">
    <property type="entry name" value="Actin-like ATPase domain"/>
    <property type="match status" value="2"/>
</dbReference>
<evidence type="ECO:0000313" key="3">
    <source>
        <dbReference type="Proteomes" id="UP000195570"/>
    </source>
</evidence>
<dbReference type="SMART" id="SM00268">
    <property type="entry name" value="ACTIN"/>
    <property type="match status" value="1"/>
</dbReference>
<dbReference type="EMBL" id="CZPT02000860">
    <property type="protein sequence ID" value="SCU67947.1"/>
    <property type="molecule type" value="Genomic_DNA"/>
</dbReference>
<dbReference type="Pfam" id="PF00022">
    <property type="entry name" value="Actin"/>
    <property type="match status" value="1"/>
</dbReference>
<dbReference type="Proteomes" id="UP000195570">
    <property type="component" value="Unassembled WGS sequence"/>
</dbReference>
<evidence type="ECO:0000313" key="2">
    <source>
        <dbReference type="EMBL" id="SCU67947.1"/>
    </source>
</evidence>
<protein>
    <submittedName>
        <fullName evidence="2">Actin related protein 3, putative</fullName>
    </submittedName>
</protein>
<dbReference type="Gene3D" id="3.90.640.10">
    <property type="entry name" value="Actin, Chain A, domain 4"/>
    <property type="match status" value="1"/>
</dbReference>
<gene>
    <name evidence="2" type="ORF">TEOVI_000600000</name>
</gene>
<keyword evidence="3" id="KW-1185">Reference proteome</keyword>
<dbReference type="PANTHER" id="PTHR11937">
    <property type="entry name" value="ACTIN"/>
    <property type="match status" value="1"/>
</dbReference>